<feature type="region of interest" description="Disordered" evidence="1">
    <location>
        <begin position="174"/>
        <end position="206"/>
    </location>
</feature>
<evidence type="ECO:0000313" key="3">
    <source>
        <dbReference type="Proteomes" id="UP000254602"/>
    </source>
</evidence>
<protein>
    <submittedName>
        <fullName evidence="2">Yd repeat-containing protein</fullName>
    </submittedName>
</protein>
<reference evidence="2 3" key="1">
    <citation type="submission" date="2018-06" db="EMBL/GenBank/DDBJ databases">
        <authorList>
            <consortium name="Pathogen Informatics"/>
            <person name="Doyle S."/>
        </authorList>
    </citation>
    <scope>NUCLEOTIDE SEQUENCE [LARGE SCALE GENOMIC DNA]</scope>
    <source>
        <strain evidence="2 3">NCTC7914</strain>
    </source>
</reference>
<name>A0A379KFF3_PSEPU</name>
<evidence type="ECO:0000256" key="1">
    <source>
        <dbReference type="SAM" id="MobiDB-lite"/>
    </source>
</evidence>
<dbReference type="SUPFAM" id="SSF56399">
    <property type="entry name" value="ADP-ribosylation"/>
    <property type="match status" value="1"/>
</dbReference>
<sequence length="293" mass="32864">MKRQADTAQFFYQNGKLITIKQAAQQHAIFRTGEAPLAESDIKLAGGPALLAIDQSGSVLGRSCNGEREPLVYTAYGHDAANASARAILRFNGQHPTPYGHYVLGNGYRTYDPALMRFYAPDGLSPFAEGGLNSYMYCNGDPVGKVDPSGHVPVFLKPFRSFYKGIKNKFFGRTPKSQRIPAEQETSRKNSPADTARKQTEPSTNPYIQQIARSERQGLLQLQKSDLRDFNTYDLSTVPAKLFSERLEIFNKRKQRIQDLTTKHRLEPAPQFTSAPPNQDVWPSQTARDIRHE</sequence>
<dbReference type="InterPro" id="IPR022385">
    <property type="entry name" value="Rhs_assc_core"/>
</dbReference>
<proteinExistence type="predicted"/>
<dbReference type="Proteomes" id="UP000254602">
    <property type="component" value="Unassembled WGS sequence"/>
</dbReference>
<feature type="compositionally biased region" description="Polar residues" evidence="1">
    <location>
        <begin position="271"/>
        <end position="287"/>
    </location>
</feature>
<dbReference type="RefSeq" id="WP_115273078.1">
    <property type="nucleotide sequence ID" value="NZ_UGUY01000001.1"/>
</dbReference>
<dbReference type="AlphaFoldDB" id="A0A379KFF3"/>
<dbReference type="Gene3D" id="2.180.10.10">
    <property type="entry name" value="RHS repeat-associated core"/>
    <property type="match status" value="1"/>
</dbReference>
<dbReference type="NCBIfam" id="TIGR03696">
    <property type="entry name" value="Rhs_assc_core"/>
    <property type="match status" value="1"/>
</dbReference>
<accession>A0A379KFF3</accession>
<evidence type="ECO:0000313" key="2">
    <source>
        <dbReference type="EMBL" id="SUD66337.1"/>
    </source>
</evidence>
<gene>
    <name evidence="2" type="ORF">NCTC7914_00378</name>
</gene>
<organism evidence="2 3">
    <name type="scientific">Pseudomonas putida</name>
    <name type="common">Arthrobacter siderocapsulatus</name>
    <dbReference type="NCBI Taxonomy" id="303"/>
    <lineage>
        <taxon>Bacteria</taxon>
        <taxon>Pseudomonadati</taxon>
        <taxon>Pseudomonadota</taxon>
        <taxon>Gammaproteobacteria</taxon>
        <taxon>Pseudomonadales</taxon>
        <taxon>Pseudomonadaceae</taxon>
        <taxon>Pseudomonas</taxon>
    </lineage>
</organism>
<feature type="region of interest" description="Disordered" evidence="1">
    <location>
        <begin position="261"/>
        <end position="293"/>
    </location>
</feature>
<dbReference type="EMBL" id="UGUY01000001">
    <property type="protein sequence ID" value="SUD66337.1"/>
    <property type="molecule type" value="Genomic_DNA"/>
</dbReference>